<dbReference type="InterPro" id="IPR036870">
    <property type="entry name" value="Ribosomal_bS18_sf"/>
</dbReference>
<dbReference type="Gene3D" id="4.10.640.10">
    <property type="entry name" value="Ribosomal protein S18"/>
    <property type="match status" value="1"/>
</dbReference>
<evidence type="ECO:0000313" key="7">
    <source>
        <dbReference type="EMBL" id="PZR15050.1"/>
    </source>
</evidence>
<evidence type="ECO:0000256" key="1">
    <source>
        <dbReference type="ARBA" id="ARBA00005589"/>
    </source>
</evidence>
<evidence type="ECO:0000313" key="8">
    <source>
        <dbReference type="Proteomes" id="UP000249061"/>
    </source>
</evidence>
<name>A0A2W5THP7_9BACT</name>
<dbReference type="PRINTS" id="PR00974">
    <property type="entry name" value="RIBOSOMALS18"/>
</dbReference>
<evidence type="ECO:0000256" key="6">
    <source>
        <dbReference type="SAM" id="MobiDB-lite"/>
    </source>
</evidence>
<keyword evidence="2 4" id="KW-0689">Ribosomal protein</keyword>
<feature type="region of interest" description="Disordered" evidence="6">
    <location>
        <begin position="1"/>
        <end position="23"/>
    </location>
</feature>
<evidence type="ECO:0000256" key="3">
    <source>
        <dbReference type="ARBA" id="ARBA00023274"/>
    </source>
</evidence>
<organism evidence="7 8">
    <name type="scientific">Archangium gephyra</name>
    <dbReference type="NCBI Taxonomy" id="48"/>
    <lineage>
        <taxon>Bacteria</taxon>
        <taxon>Pseudomonadati</taxon>
        <taxon>Myxococcota</taxon>
        <taxon>Myxococcia</taxon>
        <taxon>Myxococcales</taxon>
        <taxon>Cystobacterineae</taxon>
        <taxon>Archangiaceae</taxon>
        <taxon>Archangium</taxon>
    </lineage>
</organism>
<proteinExistence type="inferred from homology"/>
<comment type="subunit">
    <text evidence="4">Part of the 30S ribosomal subunit. Forms a tight heterodimer with protein bS6.</text>
</comment>
<keyword evidence="3 4" id="KW-0687">Ribonucleoprotein</keyword>
<dbReference type="PANTHER" id="PTHR13479:SF40">
    <property type="entry name" value="SMALL RIBOSOMAL SUBUNIT PROTEIN BS18M"/>
    <property type="match status" value="1"/>
</dbReference>
<comment type="similarity">
    <text evidence="1 4 5">Belongs to the bacterial ribosomal protein bS18 family.</text>
</comment>
<accession>A0A2W5THP7</accession>
<dbReference type="PANTHER" id="PTHR13479">
    <property type="entry name" value="30S RIBOSOMAL PROTEIN S18"/>
    <property type="match status" value="1"/>
</dbReference>
<dbReference type="SUPFAM" id="SSF46911">
    <property type="entry name" value="Ribosomal protein S18"/>
    <property type="match status" value="1"/>
</dbReference>
<evidence type="ECO:0000256" key="4">
    <source>
        <dbReference type="HAMAP-Rule" id="MF_00270"/>
    </source>
</evidence>
<feature type="compositionally biased region" description="Basic and acidic residues" evidence="6">
    <location>
        <begin position="1"/>
        <end position="12"/>
    </location>
</feature>
<keyword evidence="4" id="KW-0699">rRNA-binding</keyword>
<dbReference type="GO" id="GO:0006412">
    <property type="term" value="P:translation"/>
    <property type="evidence" value="ECO:0007669"/>
    <property type="project" value="UniProtKB-UniRule"/>
</dbReference>
<comment type="function">
    <text evidence="4">Binds as a heterodimer with protein bS6 to the central domain of the 16S rRNA, where it helps stabilize the platform of the 30S subunit.</text>
</comment>
<keyword evidence="4" id="KW-0694">RNA-binding</keyword>
<protein>
    <recommendedName>
        <fullName evidence="4">Small ribosomal subunit protein bS18</fullName>
    </recommendedName>
</protein>
<reference evidence="7 8" key="1">
    <citation type="submission" date="2017-08" db="EMBL/GenBank/DDBJ databases">
        <title>Infants hospitalized years apart are colonized by the same room-sourced microbial strains.</title>
        <authorList>
            <person name="Brooks B."/>
            <person name="Olm M.R."/>
            <person name="Firek B.A."/>
            <person name="Baker R."/>
            <person name="Thomas B.C."/>
            <person name="Morowitz M.J."/>
            <person name="Banfield J.F."/>
        </authorList>
    </citation>
    <scope>NUCLEOTIDE SEQUENCE [LARGE SCALE GENOMIC DNA]</scope>
    <source>
        <strain evidence="7">S2_003_000_R2_14</strain>
    </source>
</reference>
<dbReference type="GO" id="GO:0003735">
    <property type="term" value="F:structural constituent of ribosome"/>
    <property type="evidence" value="ECO:0007669"/>
    <property type="project" value="InterPro"/>
</dbReference>
<evidence type="ECO:0000256" key="2">
    <source>
        <dbReference type="ARBA" id="ARBA00022980"/>
    </source>
</evidence>
<dbReference type="Proteomes" id="UP000249061">
    <property type="component" value="Unassembled WGS sequence"/>
</dbReference>
<dbReference type="AlphaFoldDB" id="A0A2W5THP7"/>
<dbReference type="GO" id="GO:1990904">
    <property type="term" value="C:ribonucleoprotein complex"/>
    <property type="evidence" value="ECO:0007669"/>
    <property type="project" value="UniProtKB-KW"/>
</dbReference>
<dbReference type="HAMAP" id="MF_00270">
    <property type="entry name" value="Ribosomal_bS18"/>
    <property type="match status" value="1"/>
</dbReference>
<dbReference type="InterPro" id="IPR001648">
    <property type="entry name" value="Ribosomal_bS18"/>
</dbReference>
<dbReference type="GO" id="GO:0070181">
    <property type="term" value="F:small ribosomal subunit rRNA binding"/>
    <property type="evidence" value="ECO:0007669"/>
    <property type="project" value="TreeGrafter"/>
</dbReference>
<gene>
    <name evidence="4 7" type="primary">rpsR</name>
    <name evidence="7" type="ORF">DI536_09760</name>
</gene>
<dbReference type="GO" id="GO:0005840">
    <property type="term" value="C:ribosome"/>
    <property type="evidence" value="ECO:0007669"/>
    <property type="project" value="UniProtKB-KW"/>
</dbReference>
<comment type="caution">
    <text evidence="7">The sequence shown here is derived from an EMBL/GenBank/DDBJ whole genome shotgun (WGS) entry which is preliminary data.</text>
</comment>
<dbReference type="Pfam" id="PF01084">
    <property type="entry name" value="Ribosomal_S18"/>
    <property type="match status" value="1"/>
</dbReference>
<dbReference type="NCBIfam" id="TIGR00165">
    <property type="entry name" value="S18"/>
    <property type="match status" value="1"/>
</dbReference>
<dbReference type="EMBL" id="QFQP01000006">
    <property type="protein sequence ID" value="PZR15050.1"/>
    <property type="molecule type" value="Genomic_DNA"/>
</dbReference>
<sequence>MKREEDLAERPPRVAPRRKKNPLHAAGVKEVTWKDVTLLKYFVSERGRILPARMTGLDAKQQRMVAKAVKQARQLGLLPYLRLG</sequence>
<evidence type="ECO:0000256" key="5">
    <source>
        <dbReference type="RuleBase" id="RU003910"/>
    </source>
</evidence>